<protein>
    <submittedName>
        <fullName evidence="1">Uncharacterized protein</fullName>
    </submittedName>
</protein>
<dbReference type="Gene3D" id="3.30.420.10">
    <property type="entry name" value="Ribonuclease H-like superfamily/Ribonuclease H"/>
    <property type="match status" value="1"/>
</dbReference>
<dbReference type="InterPro" id="IPR036397">
    <property type="entry name" value="RNaseH_sf"/>
</dbReference>
<dbReference type="PANTHER" id="PTHR47326">
    <property type="entry name" value="TRANSPOSABLE ELEMENT TC3 TRANSPOSASE-LIKE PROTEIN"/>
    <property type="match status" value="1"/>
</dbReference>
<organism evidence="1 2">
    <name type="scientific">Periplaneta americana</name>
    <name type="common">American cockroach</name>
    <name type="synonym">Blatta americana</name>
    <dbReference type="NCBI Taxonomy" id="6978"/>
    <lineage>
        <taxon>Eukaryota</taxon>
        <taxon>Metazoa</taxon>
        <taxon>Ecdysozoa</taxon>
        <taxon>Arthropoda</taxon>
        <taxon>Hexapoda</taxon>
        <taxon>Insecta</taxon>
        <taxon>Pterygota</taxon>
        <taxon>Neoptera</taxon>
        <taxon>Polyneoptera</taxon>
        <taxon>Dictyoptera</taxon>
        <taxon>Blattodea</taxon>
        <taxon>Blattoidea</taxon>
        <taxon>Blattidae</taxon>
        <taxon>Blattinae</taxon>
        <taxon>Periplaneta</taxon>
    </lineage>
</organism>
<keyword evidence="2" id="KW-1185">Reference proteome</keyword>
<dbReference type="EMBL" id="JAJSOF020000036">
    <property type="protein sequence ID" value="KAJ4429110.1"/>
    <property type="molecule type" value="Genomic_DNA"/>
</dbReference>
<gene>
    <name evidence="1" type="ORF">ANN_26111</name>
</gene>
<comment type="caution">
    <text evidence="1">The sequence shown here is derived from an EMBL/GenBank/DDBJ whole genome shotgun (WGS) entry which is preliminary data.</text>
</comment>
<reference evidence="1 2" key="1">
    <citation type="journal article" date="2022" name="Allergy">
        <title>Genome assembly and annotation of Periplaneta americana reveal a comprehensive cockroach allergen profile.</title>
        <authorList>
            <person name="Wang L."/>
            <person name="Xiong Q."/>
            <person name="Saelim N."/>
            <person name="Wang L."/>
            <person name="Nong W."/>
            <person name="Wan A.T."/>
            <person name="Shi M."/>
            <person name="Liu X."/>
            <person name="Cao Q."/>
            <person name="Hui J.H.L."/>
            <person name="Sookrung N."/>
            <person name="Leung T.F."/>
            <person name="Tungtrongchitr A."/>
            <person name="Tsui S.K.W."/>
        </authorList>
    </citation>
    <scope>NUCLEOTIDE SEQUENCE [LARGE SCALE GENOMIC DNA]</scope>
    <source>
        <strain evidence="1">PWHHKU_190912</strain>
    </source>
</reference>
<proteinExistence type="predicted"/>
<dbReference type="PANTHER" id="PTHR47326:SF1">
    <property type="entry name" value="HTH PSQ-TYPE DOMAIN-CONTAINING PROTEIN"/>
    <property type="match status" value="1"/>
</dbReference>
<dbReference type="Proteomes" id="UP001148838">
    <property type="component" value="Unassembled WGS sequence"/>
</dbReference>
<accession>A0ABQ8S5I7</accession>
<name>A0ABQ8S5I7_PERAM</name>
<evidence type="ECO:0000313" key="1">
    <source>
        <dbReference type="EMBL" id="KAJ4429110.1"/>
    </source>
</evidence>
<sequence length="157" mass="18688">MFRRQKWHPYKLQLIQALAENDIQSRIIFYNAVILCIQQQPDFIRQVLWSDESTFTNTGAVNWHNMVYWADRNPRWFHEQIRWSGILGNSIIESLFLEDDLNGERFLDFLQTRLIDGDLLKDVPLQLATHHWLHMVGAPAHYHLMVQAFLHFTCPKS</sequence>
<evidence type="ECO:0000313" key="2">
    <source>
        <dbReference type="Proteomes" id="UP001148838"/>
    </source>
</evidence>